<evidence type="ECO:0000256" key="1">
    <source>
        <dbReference type="SAM" id="Phobius"/>
    </source>
</evidence>
<dbReference type="PROSITE" id="PS50930">
    <property type="entry name" value="HTH_LYTTR"/>
    <property type="match status" value="1"/>
</dbReference>
<keyword evidence="4" id="KW-1185">Reference proteome</keyword>
<gene>
    <name evidence="3" type="ORF">F7231_12765</name>
</gene>
<dbReference type="Pfam" id="PF04397">
    <property type="entry name" value="LytTR"/>
    <property type="match status" value="1"/>
</dbReference>
<feature type="domain" description="HTH LytTR-type" evidence="2">
    <location>
        <begin position="183"/>
        <end position="292"/>
    </location>
</feature>
<name>A0ABX0QFN8_9BACT</name>
<feature type="transmembrane region" description="Helical" evidence="1">
    <location>
        <begin position="92"/>
        <end position="114"/>
    </location>
</feature>
<sequence length="295" mass="33336">MIERINRWLNRPLAEDFSWQNQGRLAMMAAVYIFVLLNLLNIGRYNWPDRLFLHGLFGLACGVSSLLVNLLAPRLFPGWYDEDKWTVGRHILHSLFVLLGVTVGNQLVLVALKLPGLPFLSMYALVTGFGFFPILLGVMAAERRRLSRNLAHAQQLNKQLGQLHRPNVPTTPVEPVLPRGILLTGETGNEQLSLLPNQLIYVEAVGNYVEVHWLNFMFPQKTLLRSTLKDVEAAVAHNPQFFRCHRSYLINLRAVSHTTGNSRGYQLTMSGSKREIPVSRTYLAAFDAHMAGQIL</sequence>
<organism evidence="3 4">
    <name type="scientific">Fibrivirga algicola</name>
    <dbReference type="NCBI Taxonomy" id="2950420"/>
    <lineage>
        <taxon>Bacteria</taxon>
        <taxon>Pseudomonadati</taxon>
        <taxon>Bacteroidota</taxon>
        <taxon>Cytophagia</taxon>
        <taxon>Cytophagales</taxon>
        <taxon>Spirosomataceae</taxon>
        <taxon>Fibrivirga</taxon>
    </lineage>
</organism>
<dbReference type="InterPro" id="IPR007492">
    <property type="entry name" value="LytTR_DNA-bd_dom"/>
</dbReference>
<dbReference type="EMBL" id="WAEL01000004">
    <property type="protein sequence ID" value="NID11044.1"/>
    <property type="molecule type" value="Genomic_DNA"/>
</dbReference>
<feature type="transmembrane region" description="Helical" evidence="1">
    <location>
        <begin position="51"/>
        <end position="72"/>
    </location>
</feature>
<evidence type="ECO:0000259" key="2">
    <source>
        <dbReference type="PROSITE" id="PS50930"/>
    </source>
</evidence>
<keyword evidence="1" id="KW-0812">Transmembrane</keyword>
<evidence type="ECO:0000313" key="4">
    <source>
        <dbReference type="Proteomes" id="UP000606008"/>
    </source>
</evidence>
<keyword evidence="1" id="KW-0472">Membrane</keyword>
<dbReference type="SMART" id="SM00850">
    <property type="entry name" value="LytTR"/>
    <property type="match status" value="1"/>
</dbReference>
<feature type="transmembrane region" description="Helical" evidence="1">
    <location>
        <begin position="25"/>
        <end position="45"/>
    </location>
</feature>
<keyword evidence="1" id="KW-1133">Transmembrane helix</keyword>
<comment type="caution">
    <text evidence="3">The sequence shown here is derived from an EMBL/GenBank/DDBJ whole genome shotgun (WGS) entry which is preliminary data.</text>
</comment>
<dbReference type="PANTHER" id="PTHR37299:SF1">
    <property type="entry name" value="STAGE 0 SPORULATION PROTEIN A HOMOLOG"/>
    <property type="match status" value="1"/>
</dbReference>
<feature type="transmembrane region" description="Helical" evidence="1">
    <location>
        <begin position="120"/>
        <end position="141"/>
    </location>
</feature>
<protein>
    <submittedName>
        <fullName evidence="3">LytTR family transcriptional regulator</fullName>
    </submittedName>
</protein>
<dbReference type="PANTHER" id="PTHR37299">
    <property type="entry name" value="TRANSCRIPTIONAL REGULATOR-RELATED"/>
    <property type="match status" value="1"/>
</dbReference>
<dbReference type="RefSeq" id="WP_166692177.1">
    <property type="nucleotide sequence ID" value="NZ_WAEL01000004.1"/>
</dbReference>
<proteinExistence type="predicted"/>
<dbReference type="Proteomes" id="UP000606008">
    <property type="component" value="Unassembled WGS sequence"/>
</dbReference>
<evidence type="ECO:0000313" key="3">
    <source>
        <dbReference type="EMBL" id="NID11044.1"/>
    </source>
</evidence>
<reference evidence="3" key="1">
    <citation type="submission" date="2024-05" db="EMBL/GenBank/DDBJ databases">
        <authorList>
            <person name="Jung D.-H."/>
        </authorList>
    </citation>
    <scope>NUCLEOTIDE SEQUENCE</scope>
    <source>
        <strain evidence="3">JA-25</strain>
    </source>
</reference>
<accession>A0ABX0QFN8</accession>
<dbReference type="InterPro" id="IPR046947">
    <property type="entry name" value="LytR-like"/>
</dbReference>
<dbReference type="Gene3D" id="2.40.50.1020">
    <property type="entry name" value="LytTr DNA-binding domain"/>
    <property type="match status" value="1"/>
</dbReference>